<dbReference type="EMBL" id="CP003261">
    <property type="protein sequence ID" value="AGK96480.1"/>
    <property type="molecule type" value="Genomic_DNA"/>
</dbReference>
<feature type="compositionally biased region" description="Polar residues" evidence="1">
    <location>
        <begin position="82"/>
        <end position="97"/>
    </location>
</feature>
<keyword evidence="4" id="KW-1185">Reference proteome</keyword>
<reference evidence="3 4" key="1">
    <citation type="submission" date="2012-01" db="EMBL/GenBank/DDBJ databases">
        <title>Complete sequence of chromosome of Clostridium pasteurianum BC1.</title>
        <authorList>
            <consortium name="US DOE Joint Genome Institute"/>
            <person name="Lucas S."/>
            <person name="Han J."/>
            <person name="Lapidus A."/>
            <person name="Cheng J.-F."/>
            <person name="Goodwin L."/>
            <person name="Pitluck S."/>
            <person name="Peters L."/>
            <person name="Mikhailova N."/>
            <person name="Teshima H."/>
            <person name="Detter J.C."/>
            <person name="Han C."/>
            <person name="Tapia R."/>
            <person name="Land M."/>
            <person name="Hauser L."/>
            <person name="Kyrpides N."/>
            <person name="Ivanova N."/>
            <person name="Pagani I."/>
            <person name="Dunn J."/>
            <person name="Taghavi S."/>
            <person name="Francis A."/>
            <person name="van der Lelie D."/>
            <person name="Woyke T."/>
        </authorList>
    </citation>
    <scope>NUCLEOTIDE SEQUENCE [LARGE SCALE GENOMIC DNA]</scope>
    <source>
        <strain evidence="3 4">BC1</strain>
    </source>
</reference>
<dbReference type="Proteomes" id="UP000013523">
    <property type="component" value="Chromosome"/>
</dbReference>
<dbReference type="STRING" id="86416.Clopa_1541"/>
<sequence length="292" mass="31457">MNKKFITMATSLVVGGSLLLGTGLANASQLSGYEAYKTAAIDTKNLKNETVDLKLSVVDNGSNKANLSSNLKLNLASNTMSSTTTLKEGNTTQSSDSYKQDGESITKNSNSDQYLVRTISPNEHDKIHEVQNPTVAKSLEVVVDTLVGNMKDKVTTTNNADGTKNVTINLNENEVTPLVNALTSIGLTKGSEQENYNDGKDLSIRNVLPQLQSDIVIKKVNSTGKISKDDIITSQTAAITIEGKDAQGKQHEITLNVDLKLSNINNTTPSKIDLAGKQVKNITDIRGENKYK</sequence>
<feature type="signal peptide" evidence="2">
    <location>
        <begin position="1"/>
        <end position="27"/>
    </location>
</feature>
<dbReference type="AlphaFoldDB" id="R4KA08"/>
<feature type="chain" id="PRO_5004367524" evidence="2">
    <location>
        <begin position="28"/>
        <end position="292"/>
    </location>
</feature>
<protein>
    <submittedName>
        <fullName evidence="3">Uncharacterized protein</fullName>
    </submittedName>
</protein>
<dbReference type="KEGG" id="cpas:Clopa_1541"/>
<evidence type="ECO:0000256" key="1">
    <source>
        <dbReference type="SAM" id="MobiDB-lite"/>
    </source>
</evidence>
<dbReference type="eggNOG" id="ENOG5032QGI">
    <property type="taxonomic scope" value="Bacteria"/>
</dbReference>
<feature type="region of interest" description="Disordered" evidence="1">
    <location>
        <begin position="82"/>
        <end position="112"/>
    </location>
</feature>
<proteinExistence type="predicted"/>
<dbReference type="PATRIC" id="fig|86416.3.peg.1517"/>
<evidence type="ECO:0000256" key="2">
    <source>
        <dbReference type="SAM" id="SignalP"/>
    </source>
</evidence>
<evidence type="ECO:0000313" key="4">
    <source>
        <dbReference type="Proteomes" id="UP000013523"/>
    </source>
</evidence>
<gene>
    <name evidence="3" type="ORF">Clopa_1541</name>
</gene>
<dbReference type="RefSeq" id="WP_015614801.1">
    <property type="nucleotide sequence ID" value="NC_021182.1"/>
</dbReference>
<dbReference type="OrthoDB" id="2820357at2"/>
<organism evidence="3 4">
    <name type="scientific">Clostridium pasteurianum BC1</name>
    <dbReference type="NCBI Taxonomy" id="86416"/>
    <lineage>
        <taxon>Bacteria</taxon>
        <taxon>Bacillati</taxon>
        <taxon>Bacillota</taxon>
        <taxon>Clostridia</taxon>
        <taxon>Eubacteriales</taxon>
        <taxon>Clostridiaceae</taxon>
        <taxon>Clostridium</taxon>
    </lineage>
</organism>
<accession>R4KA08</accession>
<name>R4KA08_CLOPA</name>
<keyword evidence="2" id="KW-0732">Signal</keyword>
<evidence type="ECO:0000313" key="3">
    <source>
        <dbReference type="EMBL" id="AGK96480.1"/>
    </source>
</evidence>
<dbReference type="HOGENOM" id="CLU_080361_0_0_9"/>